<proteinExistence type="inferred from homology"/>
<dbReference type="EMBL" id="VIGH01000001">
    <property type="protein sequence ID" value="TQF74769.1"/>
    <property type="molecule type" value="Genomic_DNA"/>
</dbReference>
<feature type="transmembrane region" description="Helical" evidence="8">
    <location>
        <begin position="46"/>
        <end position="67"/>
    </location>
</feature>
<comment type="similarity">
    <text evidence="2 8">Belongs to the lactate permease family.</text>
</comment>
<dbReference type="PANTHER" id="PTHR30003:SF0">
    <property type="entry name" value="GLYCOLATE PERMEASE GLCA-RELATED"/>
    <property type="match status" value="1"/>
</dbReference>
<dbReference type="Pfam" id="PF02652">
    <property type="entry name" value="Lactate_perm"/>
    <property type="match status" value="1"/>
</dbReference>
<comment type="caution">
    <text evidence="9">The sequence shown here is derived from an EMBL/GenBank/DDBJ whole genome shotgun (WGS) entry which is preliminary data.</text>
</comment>
<evidence type="ECO:0000256" key="1">
    <source>
        <dbReference type="ARBA" id="ARBA00004651"/>
    </source>
</evidence>
<dbReference type="AlphaFoldDB" id="A0A541BR40"/>
<feature type="transmembrane region" description="Helical" evidence="8">
    <location>
        <begin position="164"/>
        <end position="187"/>
    </location>
</feature>
<feature type="transmembrane region" description="Helical" evidence="8">
    <location>
        <begin position="199"/>
        <end position="222"/>
    </location>
</feature>
<feature type="transmembrane region" description="Helical" evidence="8">
    <location>
        <begin position="79"/>
        <end position="98"/>
    </location>
</feature>
<keyword evidence="4 8" id="KW-1003">Cell membrane</keyword>
<keyword evidence="6 8" id="KW-1133">Transmembrane helix</keyword>
<evidence type="ECO:0000256" key="8">
    <source>
        <dbReference type="RuleBase" id="RU365092"/>
    </source>
</evidence>
<accession>A0A541BR40</accession>
<dbReference type="GO" id="GO:0005886">
    <property type="term" value="C:plasma membrane"/>
    <property type="evidence" value="ECO:0007669"/>
    <property type="project" value="UniProtKB-SubCell"/>
</dbReference>
<keyword evidence="7 8" id="KW-0472">Membrane</keyword>
<dbReference type="Proteomes" id="UP000316256">
    <property type="component" value="Unassembled WGS sequence"/>
</dbReference>
<feature type="transmembrane region" description="Helical" evidence="8">
    <location>
        <begin position="362"/>
        <end position="384"/>
    </location>
</feature>
<feature type="transmembrane region" description="Helical" evidence="8">
    <location>
        <begin position="405"/>
        <end position="425"/>
    </location>
</feature>
<feature type="transmembrane region" description="Helical" evidence="8">
    <location>
        <begin position="234"/>
        <end position="254"/>
    </location>
</feature>
<evidence type="ECO:0000256" key="5">
    <source>
        <dbReference type="ARBA" id="ARBA00022692"/>
    </source>
</evidence>
<comment type="function">
    <text evidence="8">Uptake of L-lactate across the membrane. Can also transport D-lactate and glycolate.</text>
</comment>
<organism evidence="9 10">
    <name type="scientific">Rhodococcus spelaei</name>
    <dbReference type="NCBI Taxonomy" id="2546320"/>
    <lineage>
        <taxon>Bacteria</taxon>
        <taxon>Bacillati</taxon>
        <taxon>Actinomycetota</taxon>
        <taxon>Actinomycetes</taxon>
        <taxon>Mycobacteriales</taxon>
        <taxon>Nocardiaceae</taxon>
        <taxon>Rhodococcus</taxon>
    </lineage>
</organism>
<feature type="transmembrane region" description="Helical" evidence="8">
    <location>
        <begin position="128"/>
        <end position="157"/>
    </location>
</feature>
<feature type="transmembrane region" description="Helical" evidence="8">
    <location>
        <begin position="21"/>
        <end position="40"/>
    </location>
</feature>
<evidence type="ECO:0000256" key="2">
    <source>
        <dbReference type="ARBA" id="ARBA00010100"/>
    </source>
</evidence>
<evidence type="ECO:0000313" key="10">
    <source>
        <dbReference type="Proteomes" id="UP000316256"/>
    </source>
</evidence>
<feature type="transmembrane region" description="Helical" evidence="8">
    <location>
        <begin position="527"/>
        <end position="546"/>
    </location>
</feature>
<evidence type="ECO:0000313" key="9">
    <source>
        <dbReference type="EMBL" id="TQF74769.1"/>
    </source>
</evidence>
<dbReference type="RefSeq" id="WP_142094853.1">
    <property type="nucleotide sequence ID" value="NZ_VIGH01000001.1"/>
</dbReference>
<dbReference type="OrthoDB" id="9761056at2"/>
<keyword evidence="5 8" id="KW-0812">Transmembrane</keyword>
<dbReference type="PRINTS" id="PR00173">
    <property type="entry name" value="EDTRNSPORT"/>
</dbReference>
<evidence type="ECO:0000256" key="6">
    <source>
        <dbReference type="ARBA" id="ARBA00022989"/>
    </source>
</evidence>
<evidence type="ECO:0000256" key="4">
    <source>
        <dbReference type="ARBA" id="ARBA00022475"/>
    </source>
</evidence>
<dbReference type="GO" id="GO:0015295">
    <property type="term" value="F:solute:proton symporter activity"/>
    <property type="evidence" value="ECO:0007669"/>
    <property type="project" value="TreeGrafter"/>
</dbReference>
<dbReference type="PANTHER" id="PTHR30003">
    <property type="entry name" value="L-LACTATE PERMEASE"/>
    <property type="match status" value="1"/>
</dbReference>
<name>A0A541BR40_9NOCA</name>
<evidence type="ECO:0000256" key="3">
    <source>
        <dbReference type="ARBA" id="ARBA00022448"/>
    </source>
</evidence>
<comment type="subcellular location">
    <subcellularLocation>
        <location evidence="1 8">Cell membrane</location>
        <topology evidence="1 8">Multi-pass membrane protein</topology>
    </subcellularLocation>
</comment>
<reference evidence="9 10" key="1">
    <citation type="submission" date="2019-06" db="EMBL/GenBank/DDBJ databases">
        <title>Rhodococcus spaelei sp. nov., isolated from a cave.</title>
        <authorList>
            <person name="Lee S.D."/>
        </authorList>
    </citation>
    <scope>NUCLEOTIDE SEQUENCE [LARGE SCALE GENOMIC DNA]</scope>
    <source>
        <strain evidence="9 10">C9-5</strain>
    </source>
</reference>
<dbReference type="GO" id="GO:0015129">
    <property type="term" value="F:lactate transmembrane transporter activity"/>
    <property type="evidence" value="ECO:0007669"/>
    <property type="project" value="UniProtKB-UniRule"/>
</dbReference>
<keyword evidence="3 8" id="KW-0813">Transport</keyword>
<sequence length="555" mass="58071">MATELLAVTFTPATDAVAHNLTLSALIGLTPLLTFFVLLAGFKLKAWYSGLGALAVALLVAIVGFSMPVTLAALSAAQGIAFGLFPVMWIVVTAIWFYELTVVSGRFEDLRRVFNSIGRGDMRVQAMLIAFCFGGMLEALAGFGAPVAITGAMLIALGMPPVRAAVTVLVANTAPVAFGAMAIPITTAGNLTGIPATEIAAVVGRQTPVLALFVPLLLLFLVDGKRGFRQTWPIALVTGVVFAITQFWCSSHFSYELTDVVASLAGLAAAVIMLRFWAPTTPDEQRSQVEPEALGAGRVFLSLFPYLLVVVVFGVAKLWTVGFDLPAWLARTDRKVQWPGLYGNLLTGAGKPSSSAVYTFSWLSNPGTLLLICGVIVTVVYTSCTSGGRFPMSARAGVLAFGHTLVKMRLSIATVATVLGLSYVMNQSGQTVAIGTWLAGTGAVFAFFSPILGWLGTAVTGSDTSANALFAKLQQTAGQTAGIDPTLLVAANTSGGVVGKLVSPQNLTIAATAVGQPGSEPILLRKVIGYSLGMLLILCTLVYLQSTPVLGWMLP</sequence>
<feature type="transmembrane region" description="Helical" evidence="8">
    <location>
        <begin position="431"/>
        <end position="455"/>
    </location>
</feature>
<feature type="transmembrane region" description="Helical" evidence="8">
    <location>
        <begin position="299"/>
        <end position="319"/>
    </location>
</feature>
<dbReference type="NCBIfam" id="TIGR00795">
    <property type="entry name" value="lctP"/>
    <property type="match status" value="1"/>
</dbReference>
<dbReference type="InterPro" id="IPR003804">
    <property type="entry name" value="Lactate_perm"/>
</dbReference>
<protein>
    <recommendedName>
        <fullName evidence="8">L-lactate permease</fullName>
    </recommendedName>
</protein>
<evidence type="ECO:0000256" key="7">
    <source>
        <dbReference type="ARBA" id="ARBA00023136"/>
    </source>
</evidence>
<gene>
    <name evidence="9" type="ORF">FK531_01355</name>
</gene>
<feature type="transmembrane region" description="Helical" evidence="8">
    <location>
        <begin position="260"/>
        <end position="278"/>
    </location>
</feature>
<keyword evidence="10" id="KW-1185">Reference proteome</keyword>